<sequence length="545" mass="60950">MPFFAHASGFTMKDGHMYEVGGDFNIHFAMPAESTERIATQLLGKGKGRDLDKGDAEADEPRKRFREVSDETSDGLKIVHREDIDFHRQLTSGSNYCTHSAFYGGRVVAVKVFHGPRAKESWKLNHAWAKSFLHSNVSKIVGISGENESESPFLVVDGVSDRKMNSLLAKALRTDLNKSVQLSMKTVKGLAAGLSYMESQNLLSKGIFSNLKWENFDIFASGSDEPVLSIHLPHTTAHGPHPAPSFYYPEDHRGGIEILDGLCQNLFSELTSLLYGDSPERALDIDDSVENYSKVTQTSREGHSNFVGDVSSSTEVKTPRREVRWKLDKSANNRSLESIVRQFEDHLDCVSVSSADSPLRRITASPDQWVSHRCPGYLREEITLTADMSRSVVVAHQYPSQSEICTICGQLVQYPGIPVPHHMRQPSPKINTSTPSIRSYVPHTFSAQSSATWQRPPLVDFFTPEVTKNSSTSNVRRRVSIACIKCRNRKVKCLPAPYQEPPQCTRCLKMNLECQYITVTEEWGQRGSLMMPEQHISLQALFSGL</sequence>
<reference evidence="4" key="2">
    <citation type="submission" date="2015-01" db="EMBL/GenBank/DDBJ databases">
        <title>Evolutionary Origins and Diversification of the Mycorrhizal Mutualists.</title>
        <authorList>
            <consortium name="DOE Joint Genome Institute"/>
            <consortium name="Mycorrhizal Genomics Consortium"/>
            <person name="Kohler A."/>
            <person name="Kuo A."/>
            <person name="Nagy L.G."/>
            <person name="Floudas D."/>
            <person name="Copeland A."/>
            <person name="Barry K.W."/>
            <person name="Cichocki N."/>
            <person name="Veneault-Fourrey C."/>
            <person name="LaButti K."/>
            <person name="Lindquist E.A."/>
            <person name="Lipzen A."/>
            <person name="Lundell T."/>
            <person name="Morin E."/>
            <person name="Murat C."/>
            <person name="Riley R."/>
            <person name="Ohm R."/>
            <person name="Sun H."/>
            <person name="Tunlid A."/>
            <person name="Henrissat B."/>
            <person name="Grigoriev I.V."/>
            <person name="Hibbett D.S."/>
            <person name="Martin F."/>
        </authorList>
    </citation>
    <scope>NUCLEOTIDE SEQUENCE [LARGE SCALE GENOMIC DNA]</scope>
    <source>
        <strain evidence="4">LaAM-08-1</strain>
    </source>
</reference>
<dbReference type="GO" id="GO:0008270">
    <property type="term" value="F:zinc ion binding"/>
    <property type="evidence" value="ECO:0007669"/>
    <property type="project" value="InterPro"/>
</dbReference>
<dbReference type="InterPro" id="IPR001138">
    <property type="entry name" value="Zn2Cys6_DnaBD"/>
</dbReference>
<feature type="domain" description="Zn(2)-C6 fungal-type" evidence="2">
    <location>
        <begin position="482"/>
        <end position="516"/>
    </location>
</feature>
<accession>A0A0C9XHI3</accession>
<reference evidence="3 4" key="1">
    <citation type="submission" date="2014-04" db="EMBL/GenBank/DDBJ databases">
        <authorList>
            <consortium name="DOE Joint Genome Institute"/>
            <person name="Kuo A."/>
            <person name="Kohler A."/>
            <person name="Nagy L.G."/>
            <person name="Floudas D."/>
            <person name="Copeland A."/>
            <person name="Barry K.W."/>
            <person name="Cichocki N."/>
            <person name="Veneault-Fourrey C."/>
            <person name="LaButti K."/>
            <person name="Lindquist E.A."/>
            <person name="Lipzen A."/>
            <person name="Lundell T."/>
            <person name="Morin E."/>
            <person name="Murat C."/>
            <person name="Sun H."/>
            <person name="Tunlid A."/>
            <person name="Henrissat B."/>
            <person name="Grigoriev I.V."/>
            <person name="Hibbett D.S."/>
            <person name="Martin F."/>
            <person name="Nordberg H.P."/>
            <person name="Cantor M.N."/>
            <person name="Hua S.X."/>
        </authorList>
    </citation>
    <scope>NUCLEOTIDE SEQUENCE [LARGE SCALE GENOMIC DNA]</scope>
    <source>
        <strain evidence="3 4">LaAM-08-1</strain>
    </source>
</reference>
<name>A0A0C9XHI3_9AGAR</name>
<evidence type="ECO:0000256" key="1">
    <source>
        <dbReference type="SAM" id="MobiDB-lite"/>
    </source>
</evidence>
<feature type="compositionally biased region" description="Basic and acidic residues" evidence="1">
    <location>
        <begin position="47"/>
        <end position="65"/>
    </location>
</feature>
<protein>
    <recommendedName>
        <fullName evidence="2">Zn(2)-C6 fungal-type domain-containing protein</fullName>
    </recommendedName>
</protein>
<evidence type="ECO:0000313" key="4">
    <source>
        <dbReference type="Proteomes" id="UP000054477"/>
    </source>
</evidence>
<dbReference type="PROSITE" id="PS50048">
    <property type="entry name" value="ZN2_CY6_FUNGAL_2"/>
    <property type="match status" value="1"/>
</dbReference>
<gene>
    <name evidence="3" type="ORF">K443DRAFT_323237</name>
</gene>
<dbReference type="Pfam" id="PF00172">
    <property type="entry name" value="Zn_clus"/>
    <property type="match status" value="1"/>
</dbReference>
<proteinExistence type="predicted"/>
<dbReference type="SMART" id="SM00066">
    <property type="entry name" value="GAL4"/>
    <property type="match status" value="1"/>
</dbReference>
<dbReference type="InterPro" id="IPR011009">
    <property type="entry name" value="Kinase-like_dom_sf"/>
</dbReference>
<dbReference type="OrthoDB" id="3026831at2759"/>
<dbReference type="InterPro" id="IPR036864">
    <property type="entry name" value="Zn2-C6_fun-type_DNA-bd_sf"/>
</dbReference>
<organism evidence="3 4">
    <name type="scientific">Laccaria amethystina LaAM-08-1</name>
    <dbReference type="NCBI Taxonomy" id="1095629"/>
    <lineage>
        <taxon>Eukaryota</taxon>
        <taxon>Fungi</taxon>
        <taxon>Dikarya</taxon>
        <taxon>Basidiomycota</taxon>
        <taxon>Agaricomycotina</taxon>
        <taxon>Agaricomycetes</taxon>
        <taxon>Agaricomycetidae</taxon>
        <taxon>Agaricales</taxon>
        <taxon>Agaricineae</taxon>
        <taxon>Hydnangiaceae</taxon>
        <taxon>Laccaria</taxon>
    </lineage>
</organism>
<dbReference type="AlphaFoldDB" id="A0A0C9XHI3"/>
<dbReference type="Gene3D" id="4.10.240.10">
    <property type="entry name" value="Zn(2)-C6 fungal-type DNA-binding domain"/>
    <property type="match status" value="1"/>
</dbReference>
<dbReference type="CDD" id="cd00067">
    <property type="entry name" value="GAL4"/>
    <property type="match status" value="1"/>
</dbReference>
<evidence type="ECO:0000259" key="2">
    <source>
        <dbReference type="PROSITE" id="PS50048"/>
    </source>
</evidence>
<feature type="region of interest" description="Disordered" evidence="1">
    <location>
        <begin position="43"/>
        <end position="65"/>
    </location>
</feature>
<dbReference type="PROSITE" id="PS00463">
    <property type="entry name" value="ZN2_CY6_FUNGAL_1"/>
    <property type="match status" value="1"/>
</dbReference>
<dbReference type="GO" id="GO:0000981">
    <property type="term" value="F:DNA-binding transcription factor activity, RNA polymerase II-specific"/>
    <property type="evidence" value="ECO:0007669"/>
    <property type="project" value="InterPro"/>
</dbReference>
<dbReference type="EMBL" id="KN838750">
    <property type="protein sequence ID" value="KIJ95592.1"/>
    <property type="molecule type" value="Genomic_DNA"/>
</dbReference>
<evidence type="ECO:0000313" key="3">
    <source>
        <dbReference type="EMBL" id="KIJ95592.1"/>
    </source>
</evidence>
<dbReference type="Gene3D" id="1.10.510.10">
    <property type="entry name" value="Transferase(Phosphotransferase) domain 1"/>
    <property type="match status" value="1"/>
</dbReference>
<dbReference type="HOGENOM" id="CLU_031473_0_0_1"/>
<dbReference type="Proteomes" id="UP000054477">
    <property type="component" value="Unassembled WGS sequence"/>
</dbReference>
<dbReference type="SUPFAM" id="SSF57701">
    <property type="entry name" value="Zn2/Cys6 DNA-binding domain"/>
    <property type="match status" value="1"/>
</dbReference>
<dbReference type="SUPFAM" id="SSF56112">
    <property type="entry name" value="Protein kinase-like (PK-like)"/>
    <property type="match status" value="1"/>
</dbReference>
<keyword evidence="4" id="KW-1185">Reference proteome</keyword>